<dbReference type="AlphaFoldDB" id="A0A8J3G5F5"/>
<reference evidence="1" key="1">
    <citation type="journal article" date="2014" name="Int. J. Syst. Evol. Microbiol.">
        <title>Complete genome sequence of Corynebacterium casei LMG S-19264T (=DSM 44701T), isolated from a smear-ripened cheese.</title>
        <authorList>
            <consortium name="US DOE Joint Genome Institute (JGI-PGF)"/>
            <person name="Walter F."/>
            <person name="Albersmeier A."/>
            <person name="Kalinowski J."/>
            <person name="Ruckert C."/>
        </authorList>
    </citation>
    <scope>NUCLEOTIDE SEQUENCE</scope>
    <source>
        <strain evidence="1">KCTC 23224</strain>
    </source>
</reference>
<sequence>MNSLNKIEAFSALGQLIESFLNDPSFEDFAKQLQNSNNWFTPVQARFAFEEIKNNLTIDSLKKWLESYQLPENIEPKKVGILMAGNVPAVGFHDLLCVLMVGHDAYVKLSSTDSISIKWLVSELNEIAPQLAEKVHFQDMLKGMDAYIATGSDNSARYFNYYFGRFPSIIRKNRTSVAVLNGTESSEDLRKLGQDIFQYFGLGCRNISKIFVPNEEVLQSFLDGMEEYSYVKDHHKYFNNYEYNKSILLVNNEPHLDNGFLLMQKSEELVSPISMLYYQVYKNQTDLEYDLTSISDKIQIIVSKSAWFPKSLAFGQGQCPSLSDYADNIDTIKFLLSI</sequence>
<comment type="caution">
    <text evidence="1">The sequence shown here is derived from an EMBL/GenBank/DDBJ whole genome shotgun (WGS) entry which is preliminary data.</text>
</comment>
<protein>
    <submittedName>
        <fullName evidence="1">Acyl-CoA reductase</fullName>
    </submittedName>
</protein>
<proteinExistence type="predicted"/>
<dbReference type="RefSeq" id="WP_189580798.1">
    <property type="nucleotide sequence ID" value="NZ_BMYF01000009.1"/>
</dbReference>
<accession>A0A8J3G5F5</accession>
<keyword evidence="2" id="KW-1185">Reference proteome</keyword>
<reference evidence="1" key="2">
    <citation type="submission" date="2020-09" db="EMBL/GenBank/DDBJ databases">
        <authorList>
            <person name="Sun Q."/>
            <person name="Kim S."/>
        </authorList>
    </citation>
    <scope>NUCLEOTIDE SEQUENCE</scope>
    <source>
        <strain evidence="1">KCTC 23224</strain>
    </source>
</reference>
<evidence type="ECO:0000313" key="1">
    <source>
        <dbReference type="EMBL" id="GHB36526.1"/>
    </source>
</evidence>
<dbReference type="EMBL" id="BMYF01000009">
    <property type="protein sequence ID" value="GHB36526.1"/>
    <property type="molecule type" value="Genomic_DNA"/>
</dbReference>
<dbReference type="Proteomes" id="UP000642809">
    <property type="component" value="Unassembled WGS sequence"/>
</dbReference>
<organism evidence="1 2">
    <name type="scientific">Mongoliitalea lutea</name>
    <dbReference type="NCBI Taxonomy" id="849756"/>
    <lineage>
        <taxon>Bacteria</taxon>
        <taxon>Pseudomonadati</taxon>
        <taxon>Bacteroidota</taxon>
        <taxon>Cytophagia</taxon>
        <taxon>Cytophagales</taxon>
        <taxon>Cyclobacteriaceae</taxon>
        <taxon>Mongoliitalea</taxon>
    </lineage>
</organism>
<name>A0A8J3G5F5_9BACT</name>
<evidence type="ECO:0000313" key="2">
    <source>
        <dbReference type="Proteomes" id="UP000642809"/>
    </source>
</evidence>
<gene>
    <name evidence="1" type="ORF">GCM10008106_17260</name>
</gene>